<dbReference type="PROSITE" id="PS51318">
    <property type="entry name" value="TAT"/>
    <property type="match status" value="1"/>
</dbReference>
<dbReference type="InterPro" id="IPR006311">
    <property type="entry name" value="TAT_signal"/>
</dbReference>
<protein>
    <recommendedName>
        <fullName evidence="3">Twin-arginine translocation signal domain-containing protein</fullName>
    </recommendedName>
</protein>
<evidence type="ECO:0008006" key="3">
    <source>
        <dbReference type="Google" id="ProtNLM"/>
    </source>
</evidence>
<reference evidence="1 2" key="1">
    <citation type="submission" date="2018-11" db="EMBL/GenBank/DDBJ databases">
        <title>Taxonoimc description of Halomarina strain SPP-AMP-1.</title>
        <authorList>
            <person name="Pal Y."/>
            <person name="Srinivasana K."/>
            <person name="Verma A."/>
            <person name="Kumar P."/>
        </authorList>
    </citation>
    <scope>NUCLEOTIDE SEQUENCE [LARGE SCALE GENOMIC DNA]</scope>
    <source>
        <strain evidence="1 2">SPP-AMP-1</strain>
    </source>
</reference>
<dbReference type="RefSeq" id="WP_148094116.1">
    <property type="nucleotide sequence ID" value="NZ_RRCH01000002.1"/>
</dbReference>
<gene>
    <name evidence="1" type="ORF">EIK79_00440</name>
</gene>
<organism evidence="1 2">
    <name type="scientific">Halocatena pleomorpha</name>
    <dbReference type="NCBI Taxonomy" id="1785090"/>
    <lineage>
        <taxon>Archaea</taxon>
        <taxon>Methanobacteriati</taxon>
        <taxon>Methanobacteriota</taxon>
        <taxon>Stenosarchaea group</taxon>
        <taxon>Halobacteria</taxon>
        <taxon>Halobacteriales</taxon>
        <taxon>Natronomonadaceae</taxon>
        <taxon>Halocatena</taxon>
    </lineage>
</organism>
<accession>A0A3P3RMC4</accession>
<dbReference type="AlphaFoldDB" id="A0A3P3RMC4"/>
<comment type="caution">
    <text evidence="1">The sequence shown here is derived from an EMBL/GenBank/DDBJ whole genome shotgun (WGS) entry which is preliminary data.</text>
</comment>
<dbReference type="Proteomes" id="UP000282322">
    <property type="component" value="Unassembled WGS sequence"/>
</dbReference>
<sequence length="190" mass="20407">MTQPLSRRRFVKTVSAGVLGVSGVAVSTDTARAATNVVRVEGQTDGEWHNYELVFAGKVWEDSSSNDVENGDSVDYDDGYVSGSVFGARNFDSYAHTGYLIYVKVDGHIRFHSTDPTANGFMSVTGLTGWSDYDIDSNGLITPDGNLEQGQDGATYGGAYGSVFEGGEDYYSREGDIIGIEINGHAEMSL</sequence>
<name>A0A3P3RMC4_9EURY</name>
<dbReference type="EMBL" id="RRCH01000002">
    <property type="protein sequence ID" value="RRJ34020.1"/>
    <property type="molecule type" value="Genomic_DNA"/>
</dbReference>
<evidence type="ECO:0000313" key="2">
    <source>
        <dbReference type="Proteomes" id="UP000282322"/>
    </source>
</evidence>
<keyword evidence="2" id="KW-1185">Reference proteome</keyword>
<proteinExistence type="predicted"/>
<evidence type="ECO:0000313" key="1">
    <source>
        <dbReference type="EMBL" id="RRJ34020.1"/>
    </source>
</evidence>